<gene>
    <name evidence="1" type="ORF">SNEC2469_LOCUS17406</name>
</gene>
<dbReference type="EMBL" id="CAJNJA010028801">
    <property type="protein sequence ID" value="CAE7612134.1"/>
    <property type="molecule type" value="Genomic_DNA"/>
</dbReference>
<proteinExistence type="predicted"/>
<organism evidence="1 2">
    <name type="scientific">Symbiodinium necroappetens</name>
    <dbReference type="NCBI Taxonomy" id="1628268"/>
    <lineage>
        <taxon>Eukaryota</taxon>
        <taxon>Sar</taxon>
        <taxon>Alveolata</taxon>
        <taxon>Dinophyceae</taxon>
        <taxon>Suessiales</taxon>
        <taxon>Symbiodiniaceae</taxon>
        <taxon>Symbiodinium</taxon>
    </lineage>
</organism>
<dbReference type="OrthoDB" id="446952at2759"/>
<evidence type="ECO:0000313" key="1">
    <source>
        <dbReference type="EMBL" id="CAE7612134.1"/>
    </source>
</evidence>
<feature type="non-terminal residue" evidence="1">
    <location>
        <position position="124"/>
    </location>
</feature>
<dbReference type="Proteomes" id="UP000601435">
    <property type="component" value="Unassembled WGS sequence"/>
</dbReference>
<evidence type="ECO:0000313" key="2">
    <source>
        <dbReference type="Proteomes" id="UP000601435"/>
    </source>
</evidence>
<dbReference type="AlphaFoldDB" id="A0A812VAV6"/>
<comment type="caution">
    <text evidence="1">The sequence shown here is derived from an EMBL/GenBank/DDBJ whole genome shotgun (WGS) entry which is preliminary data.</text>
</comment>
<reference evidence="1" key="1">
    <citation type="submission" date="2021-02" db="EMBL/GenBank/DDBJ databases">
        <authorList>
            <person name="Dougan E. K."/>
            <person name="Rhodes N."/>
            <person name="Thang M."/>
            <person name="Chan C."/>
        </authorList>
    </citation>
    <scope>NUCLEOTIDE SEQUENCE</scope>
</reference>
<keyword evidence="2" id="KW-1185">Reference proteome</keyword>
<name>A0A812VAV6_9DINO</name>
<sequence length="124" mass="13177">MLETAKILSKQGGKIEPLKGAGELEVVPLCPYRLFLPCVRHRDRRPRSKGRENITSCIAQLGRIWVFTPPGSCGSLTAAPRICVVDPAGPAGVDGRAAEVVVTGGKVALPPSTLVQLVLPSTYF</sequence>
<accession>A0A812VAV6</accession>
<protein>
    <submittedName>
        <fullName evidence="1">Uncharacterized protein</fullName>
    </submittedName>
</protein>